<organism evidence="6 7">
    <name type="scientific">Macleaya cordata</name>
    <name type="common">Five-seeded plume-poppy</name>
    <name type="synonym">Bocconia cordata</name>
    <dbReference type="NCBI Taxonomy" id="56857"/>
    <lineage>
        <taxon>Eukaryota</taxon>
        <taxon>Viridiplantae</taxon>
        <taxon>Streptophyta</taxon>
        <taxon>Embryophyta</taxon>
        <taxon>Tracheophyta</taxon>
        <taxon>Spermatophyta</taxon>
        <taxon>Magnoliopsida</taxon>
        <taxon>Ranunculales</taxon>
        <taxon>Papaveraceae</taxon>
        <taxon>Papaveroideae</taxon>
        <taxon>Macleaya</taxon>
    </lineage>
</organism>
<name>A0A200QDY5_MACCD</name>
<keyword evidence="2 4" id="KW-0863">Zinc-finger</keyword>
<dbReference type="SUPFAM" id="SSF57850">
    <property type="entry name" value="RING/U-box"/>
    <property type="match status" value="1"/>
</dbReference>
<dbReference type="OrthoDB" id="1305878at2759"/>
<dbReference type="InterPro" id="IPR018957">
    <property type="entry name" value="Znf_C3HC4_RING-type"/>
</dbReference>
<evidence type="ECO:0000313" key="6">
    <source>
        <dbReference type="EMBL" id="OVA08696.1"/>
    </source>
</evidence>
<dbReference type="PANTHER" id="PTHR16079">
    <property type="entry name" value="UBIQUITIN LIGASE PROTEIN CHFR"/>
    <property type="match status" value="1"/>
</dbReference>
<dbReference type="Proteomes" id="UP000195402">
    <property type="component" value="Unassembled WGS sequence"/>
</dbReference>
<evidence type="ECO:0000256" key="4">
    <source>
        <dbReference type="PROSITE-ProRule" id="PRU00175"/>
    </source>
</evidence>
<dbReference type="GO" id="GO:0004842">
    <property type="term" value="F:ubiquitin-protein transferase activity"/>
    <property type="evidence" value="ECO:0007669"/>
    <property type="project" value="TreeGrafter"/>
</dbReference>
<feature type="domain" description="RING-type" evidence="5">
    <location>
        <begin position="73"/>
        <end position="116"/>
    </location>
</feature>
<keyword evidence="3" id="KW-0862">Zinc</keyword>
<dbReference type="GO" id="GO:0005634">
    <property type="term" value="C:nucleus"/>
    <property type="evidence" value="ECO:0007669"/>
    <property type="project" value="TreeGrafter"/>
</dbReference>
<proteinExistence type="predicted"/>
<dbReference type="SMART" id="SM00184">
    <property type="entry name" value="RING"/>
    <property type="match status" value="1"/>
</dbReference>
<dbReference type="InterPro" id="IPR052256">
    <property type="entry name" value="E3_ubiquitin-ligase_CHFR"/>
</dbReference>
<dbReference type="AlphaFoldDB" id="A0A200QDY5"/>
<dbReference type="Gene3D" id="3.30.40.10">
    <property type="entry name" value="Zinc/RING finger domain, C3HC4 (zinc finger)"/>
    <property type="match status" value="1"/>
</dbReference>
<accession>A0A200QDY5</accession>
<sequence>MWILSNLNHAYPLIITLHLNIKEDTILTSSLYISKINYFEDQAYTTYRFKLIRTSELCKKQLKISLHIEHAKCKICSNVWNDVVTVAPCLHNFCNGCFSEWSRSQGKDTTALCPQCGAVVHCVGRNQFLHNIESEILESDPSLKRSSEETVLLEPCASTNLDLIVRTGLRTGKRSCKRTGNRTLGWKRPYSPNDDENKAIELPCPQCELLVLNPWHQTRVV</sequence>
<dbReference type="STRING" id="56857.A0A200QDY5"/>
<dbReference type="Pfam" id="PF00097">
    <property type="entry name" value="zf-C3HC4"/>
    <property type="match status" value="1"/>
</dbReference>
<evidence type="ECO:0000256" key="3">
    <source>
        <dbReference type="ARBA" id="ARBA00022833"/>
    </source>
</evidence>
<dbReference type="EMBL" id="MVGT01002293">
    <property type="protein sequence ID" value="OVA08696.1"/>
    <property type="molecule type" value="Genomic_DNA"/>
</dbReference>
<dbReference type="GO" id="GO:0008270">
    <property type="term" value="F:zinc ion binding"/>
    <property type="evidence" value="ECO:0007669"/>
    <property type="project" value="UniProtKB-KW"/>
</dbReference>
<evidence type="ECO:0000256" key="2">
    <source>
        <dbReference type="ARBA" id="ARBA00022771"/>
    </source>
</evidence>
<evidence type="ECO:0000259" key="5">
    <source>
        <dbReference type="PROSITE" id="PS50089"/>
    </source>
</evidence>
<keyword evidence="1" id="KW-0479">Metal-binding</keyword>
<protein>
    <submittedName>
        <fullName evidence="6">Zinc finger protein</fullName>
    </submittedName>
</protein>
<comment type="caution">
    <text evidence="6">The sequence shown here is derived from an EMBL/GenBank/DDBJ whole genome shotgun (WGS) entry which is preliminary data.</text>
</comment>
<dbReference type="PROSITE" id="PS50089">
    <property type="entry name" value="ZF_RING_2"/>
    <property type="match status" value="1"/>
</dbReference>
<dbReference type="InterPro" id="IPR013083">
    <property type="entry name" value="Znf_RING/FYVE/PHD"/>
</dbReference>
<dbReference type="InParanoid" id="A0A200QDY5"/>
<dbReference type="PANTHER" id="PTHR16079:SF4">
    <property type="entry name" value="E3 UBIQUITIN-PROTEIN LIGASE CHFR"/>
    <property type="match status" value="1"/>
</dbReference>
<dbReference type="GO" id="GO:0006511">
    <property type="term" value="P:ubiquitin-dependent protein catabolic process"/>
    <property type="evidence" value="ECO:0007669"/>
    <property type="project" value="TreeGrafter"/>
</dbReference>
<evidence type="ECO:0000313" key="7">
    <source>
        <dbReference type="Proteomes" id="UP000195402"/>
    </source>
</evidence>
<evidence type="ECO:0000256" key="1">
    <source>
        <dbReference type="ARBA" id="ARBA00022723"/>
    </source>
</evidence>
<reference evidence="6 7" key="1">
    <citation type="journal article" date="2017" name="Mol. Plant">
        <title>The Genome of Medicinal Plant Macleaya cordata Provides New Insights into Benzylisoquinoline Alkaloids Metabolism.</title>
        <authorList>
            <person name="Liu X."/>
            <person name="Liu Y."/>
            <person name="Huang P."/>
            <person name="Ma Y."/>
            <person name="Qing Z."/>
            <person name="Tang Q."/>
            <person name="Cao H."/>
            <person name="Cheng P."/>
            <person name="Zheng Y."/>
            <person name="Yuan Z."/>
            <person name="Zhou Y."/>
            <person name="Liu J."/>
            <person name="Tang Z."/>
            <person name="Zhuo Y."/>
            <person name="Zhang Y."/>
            <person name="Yu L."/>
            <person name="Huang J."/>
            <person name="Yang P."/>
            <person name="Peng Q."/>
            <person name="Zhang J."/>
            <person name="Jiang W."/>
            <person name="Zhang Z."/>
            <person name="Lin K."/>
            <person name="Ro D.K."/>
            <person name="Chen X."/>
            <person name="Xiong X."/>
            <person name="Shang Y."/>
            <person name="Huang S."/>
            <person name="Zeng J."/>
        </authorList>
    </citation>
    <scope>NUCLEOTIDE SEQUENCE [LARGE SCALE GENOMIC DNA]</scope>
    <source>
        <strain evidence="7">cv. BLH2017</strain>
        <tissue evidence="6">Root</tissue>
    </source>
</reference>
<dbReference type="GO" id="GO:0016567">
    <property type="term" value="P:protein ubiquitination"/>
    <property type="evidence" value="ECO:0007669"/>
    <property type="project" value="TreeGrafter"/>
</dbReference>
<dbReference type="InterPro" id="IPR001841">
    <property type="entry name" value="Znf_RING"/>
</dbReference>
<gene>
    <name evidence="6" type="ORF">BVC80_8467g4</name>
</gene>
<keyword evidence="7" id="KW-1185">Reference proteome</keyword>